<protein>
    <recommendedName>
        <fullName evidence="7">START domain-containing protein</fullName>
    </recommendedName>
</protein>
<accession>A0A498ILJ9</accession>
<keyword evidence="1" id="KW-0805">Transcription regulation</keyword>
<keyword evidence="5" id="KW-0539">Nucleus</keyword>
<comment type="caution">
    <text evidence="8">The sequence shown here is derived from an EMBL/GenBank/DDBJ whole genome shotgun (WGS) entry which is preliminary data.</text>
</comment>
<keyword evidence="4" id="KW-0804">Transcription</keyword>
<sequence length="660" mass="72761">MAGREMTSNSHISSTGANNNLQNMNYSENFGEESPIPKLQPIEKSVKEVCAGSSSKITKTVEAYCKSGLELWVDLKTDSPQLHLDHMDLPQLTVPAPPQGSSPQADHLSNFGSQMLLASNSIQRASDLLVSVSLGAEMNRIKTTELASQAMEELKKLALAREPLWQVDIENNTEILSEIEYTREFGDISTTLMEIVRMVEVRESPSLPNLDLNNSEYSVGSNEHKPRELGGPKPASFEASREIGFVQMNPASIIELLMDLGQWSQAFSTIVSRASIMGVLSSTGVQGNYDGTLQVMTAEFQAPAPLIPTRENYFARYCKNLGDGMWGVVDVSLEKLFQLPSRNFRRQPSGCLIQEMPNGWSQVIWVEHVEVDNTLVHNLFKPLVSSGFAFSAKRWVTTLIGQRQWLETLTATRTTLAADGADVSSQGRRSLLKLSERMVRSFYIDNISGSAENKWMPLPLGWPISGAENVRISMKSSTDDPGKPPGSTVVFTTSINLPFPRKQVFSFLRDEKCRNEWDMLASNHGFDEYAYFANGKTPGNRVSILRAFKSNEVEIFYLQASYTDATGSYVVYAPIDMYAMTELINGGNPDNLAILASGFSILPDKPKHRDDTGGSLLTIAFHVAAGTSTQEHVSAHQHANLMYCVLASTVVSVEDGLQST</sequence>
<dbReference type="CDD" id="cd08875">
    <property type="entry name" value="START_ArGLABRA2_like"/>
    <property type="match status" value="1"/>
</dbReference>
<dbReference type="EMBL" id="RDQH01000337">
    <property type="protein sequence ID" value="RXH82947.1"/>
    <property type="molecule type" value="Genomic_DNA"/>
</dbReference>
<dbReference type="Pfam" id="PF25797">
    <property type="entry name" value="PDF2_C"/>
    <property type="match status" value="1"/>
</dbReference>
<dbReference type="GO" id="GO:0008289">
    <property type="term" value="F:lipid binding"/>
    <property type="evidence" value="ECO:0007669"/>
    <property type="project" value="InterPro"/>
</dbReference>
<feature type="compositionally biased region" description="Polar residues" evidence="6">
    <location>
        <begin position="212"/>
        <end position="221"/>
    </location>
</feature>
<evidence type="ECO:0000259" key="7">
    <source>
        <dbReference type="PROSITE" id="PS50848"/>
    </source>
</evidence>
<proteinExistence type="predicted"/>
<feature type="region of interest" description="Disordered" evidence="6">
    <location>
        <begin position="212"/>
        <end position="233"/>
    </location>
</feature>
<evidence type="ECO:0000256" key="6">
    <source>
        <dbReference type="SAM" id="MobiDB-lite"/>
    </source>
</evidence>
<reference evidence="8 9" key="1">
    <citation type="submission" date="2018-10" db="EMBL/GenBank/DDBJ databases">
        <title>A high-quality apple genome assembly.</title>
        <authorList>
            <person name="Hu J."/>
        </authorList>
    </citation>
    <scope>NUCLEOTIDE SEQUENCE [LARGE SCALE GENOMIC DNA]</scope>
    <source>
        <strain evidence="9">cv. HFTH1</strain>
        <tissue evidence="8">Young leaf</tissue>
    </source>
</reference>
<dbReference type="InterPro" id="IPR002913">
    <property type="entry name" value="START_lipid-bd_dom"/>
</dbReference>
<evidence type="ECO:0000256" key="3">
    <source>
        <dbReference type="ARBA" id="ARBA00023155"/>
    </source>
</evidence>
<evidence type="ECO:0000313" key="9">
    <source>
        <dbReference type="Proteomes" id="UP000290289"/>
    </source>
</evidence>
<dbReference type="InterPro" id="IPR042160">
    <property type="entry name" value="HD-Zip_IV"/>
</dbReference>
<organism evidence="8 9">
    <name type="scientific">Malus domestica</name>
    <name type="common">Apple</name>
    <name type="synonym">Pyrus malus</name>
    <dbReference type="NCBI Taxonomy" id="3750"/>
    <lineage>
        <taxon>Eukaryota</taxon>
        <taxon>Viridiplantae</taxon>
        <taxon>Streptophyta</taxon>
        <taxon>Embryophyta</taxon>
        <taxon>Tracheophyta</taxon>
        <taxon>Spermatophyta</taxon>
        <taxon>Magnoliopsida</taxon>
        <taxon>eudicotyledons</taxon>
        <taxon>Gunneridae</taxon>
        <taxon>Pentapetalae</taxon>
        <taxon>rosids</taxon>
        <taxon>fabids</taxon>
        <taxon>Rosales</taxon>
        <taxon>Rosaceae</taxon>
        <taxon>Amygdaloideae</taxon>
        <taxon>Maleae</taxon>
        <taxon>Malus</taxon>
    </lineage>
</organism>
<dbReference type="AlphaFoldDB" id="A0A498ILJ9"/>
<dbReference type="InterPro" id="IPR057993">
    <property type="entry name" value="HD-Zip_IV_C"/>
</dbReference>
<dbReference type="Proteomes" id="UP000290289">
    <property type="component" value="Chromosome 11"/>
</dbReference>
<evidence type="ECO:0000256" key="2">
    <source>
        <dbReference type="ARBA" id="ARBA00023125"/>
    </source>
</evidence>
<evidence type="ECO:0000256" key="4">
    <source>
        <dbReference type="ARBA" id="ARBA00023163"/>
    </source>
</evidence>
<keyword evidence="9" id="KW-1185">Reference proteome</keyword>
<feature type="compositionally biased region" description="Polar residues" evidence="6">
    <location>
        <begin position="1"/>
        <end position="28"/>
    </location>
</feature>
<keyword evidence="2" id="KW-0238">DNA-binding</keyword>
<dbReference type="PANTHER" id="PTHR45654:SF48">
    <property type="entry name" value="START DOMAIN-CONTAINING PROTEIN"/>
    <property type="match status" value="1"/>
</dbReference>
<feature type="domain" description="START" evidence="7">
    <location>
        <begin position="136"/>
        <end position="399"/>
    </location>
</feature>
<evidence type="ECO:0000313" key="8">
    <source>
        <dbReference type="EMBL" id="RXH82947.1"/>
    </source>
</evidence>
<keyword evidence="3" id="KW-0371">Homeobox</keyword>
<dbReference type="Pfam" id="PF01852">
    <property type="entry name" value="START"/>
    <property type="match status" value="1"/>
</dbReference>
<dbReference type="PROSITE" id="PS50848">
    <property type="entry name" value="START"/>
    <property type="match status" value="1"/>
</dbReference>
<dbReference type="PANTHER" id="PTHR45654">
    <property type="entry name" value="HOMEOBOX-LEUCINE ZIPPER PROTEIN MERISTEM L1"/>
    <property type="match status" value="1"/>
</dbReference>
<evidence type="ECO:0000256" key="1">
    <source>
        <dbReference type="ARBA" id="ARBA00023015"/>
    </source>
</evidence>
<evidence type="ECO:0000256" key="5">
    <source>
        <dbReference type="ARBA" id="ARBA00023242"/>
    </source>
</evidence>
<name>A0A498ILJ9_MALDO</name>
<dbReference type="SMART" id="SM00234">
    <property type="entry name" value="START"/>
    <property type="match status" value="1"/>
</dbReference>
<dbReference type="SUPFAM" id="SSF55961">
    <property type="entry name" value="Bet v1-like"/>
    <property type="match status" value="2"/>
</dbReference>
<feature type="region of interest" description="Disordered" evidence="6">
    <location>
        <begin position="1"/>
        <end position="32"/>
    </location>
</feature>
<dbReference type="GO" id="GO:0003677">
    <property type="term" value="F:DNA binding"/>
    <property type="evidence" value="ECO:0007669"/>
    <property type="project" value="UniProtKB-KW"/>
</dbReference>
<gene>
    <name evidence="8" type="ORF">DVH24_003445</name>
</gene>